<feature type="compositionally biased region" description="Polar residues" evidence="1">
    <location>
        <begin position="359"/>
        <end position="369"/>
    </location>
</feature>
<keyword evidence="4" id="KW-1185">Reference proteome</keyword>
<evidence type="ECO:0000313" key="3">
    <source>
        <dbReference type="EMBL" id="PWB94101.1"/>
    </source>
</evidence>
<name>A0A2U1SR58_METSR</name>
<sequence length="369" mass="40384">MPLASKERALLCRNSGRQAFFTKGHGCGPAKVSPRRTWGDYPRPWRKSTILRRARFRHAAGSGDRGRLALFTDCRRNPPSLRLWAALTGSAGGDGMSDWRRRLYDHYVSSEQGGASSSSGYRSEAPFINHLIARHLPADRDIRILDLGCGAGGAIFWLKKAGYRNVAGVDSSPEMVAAAAKGGVHEVKLGDLREELKNTADNSVDLVIVIDVLEHMSRDVLFEACGDIFRVLRPGGHIIAHVPNAEGIFGSRSLYGDLTHELAFTSTSVRQLFLTIGFREIECYEDKPRPHNLKSGLRALVWQIGSTLFRALHAAETGSFDCILSQNLLAIAKAPRAFSSEAGTGSREENTTKQRDISSHSGSIRTGTT</sequence>
<feature type="region of interest" description="Disordered" evidence="1">
    <location>
        <begin position="340"/>
        <end position="369"/>
    </location>
</feature>
<dbReference type="CDD" id="cd02440">
    <property type="entry name" value="AdoMet_MTases"/>
    <property type="match status" value="1"/>
</dbReference>
<feature type="domain" description="Methyltransferase type 11" evidence="2">
    <location>
        <begin position="145"/>
        <end position="239"/>
    </location>
</feature>
<feature type="compositionally biased region" description="Basic and acidic residues" evidence="1">
    <location>
        <begin position="346"/>
        <end position="358"/>
    </location>
</feature>
<dbReference type="Proteomes" id="UP000245137">
    <property type="component" value="Unassembled WGS sequence"/>
</dbReference>
<dbReference type="EMBL" id="PUIV01000011">
    <property type="protein sequence ID" value="PWB94101.1"/>
    <property type="molecule type" value="Genomic_DNA"/>
</dbReference>
<dbReference type="Pfam" id="PF08241">
    <property type="entry name" value="Methyltransf_11"/>
    <property type="match status" value="1"/>
</dbReference>
<accession>A0A2U1SR58</accession>
<dbReference type="SUPFAM" id="SSF53335">
    <property type="entry name" value="S-adenosyl-L-methionine-dependent methyltransferases"/>
    <property type="match status" value="1"/>
</dbReference>
<dbReference type="PANTHER" id="PTHR43861">
    <property type="entry name" value="TRANS-ACONITATE 2-METHYLTRANSFERASE-RELATED"/>
    <property type="match status" value="1"/>
</dbReference>
<protein>
    <recommendedName>
        <fullName evidence="2">Methyltransferase type 11 domain-containing protein</fullName>
    </recommendedName>
</protein>
<dbReference type="InterPro" id="IPR029063">
    <property type="entry name" value="SAM-dependent_MTases_sf"/>
</dbReference>
<evidence type="ECO:0000256" key="1">
    <source>
        <dbReference type="SAM" id="MobiDB-lite"/>
    </source>
</evidence>
<evidence type="ECO:0000259" key="2">
    <source>
        <dbReference type="Pfam" id="PF08241"/>
    </source>
</evidence>
<comment type="caution">
    <text evidence="3">The sequence shown here is derived from an EMBL/GenBank/DDBJ whole genome shotgun (WGS) entry which is preliminary data.</text>
</comment>
<reference evidence="3 4" key="1">
    <citation type="journal article" date="2018" name="Appl. Microbiol. Biotechnol.">
        <title>Co-cultivation of the strictly anaerobic methanogen Methanosarcina barkeri with aerobic methanotrophs in an oxygen-limited membrane bioreactor.</title>
        <authorList>
            <person name="In 't Zandt M.H."/>
            <person name="van den Bosch T.J.M."/>
            <person name="Rijkers R."/>
            <person name="van Kessel M.A.H.J."/>
            <person name="Jetten M.S.M."/>
            <person name="Welte C.U."/>
        </authorList>
    </citation>
    <scope>NUCLEOTIDE SEQUENCE [LARGE SCALE GENOMIC DNA]</scope>
    <source>
        <strain evidence="3 4">DSM 17706</strain>
    </source>
</reference>
<dbReference type="InterPro" id="IPR013216">
    <property type="entry name" value="Methyltransf_11"/>
</dbReference>
<gene>
    <name evidence="3" type="ORF">C5689_09185</name>
</gene>
<dbReference type="AlphaFoldDB" id="A0A2U1SR58"/>
<organism evidence="3 4">
    <name type="scientific">Methylosinus sporium</name>
    <dbReference type="NCBI Taxonomy" id="428"/>
    <lineage>
        <taxon>Bacteria</taxon>
        <taxon>Pseudomonadati</taxon>
        <taxon>Pseudomonadota</taxon>
        <taxon>Alphaproteobacteria</taxon>
        <taxon>Hyphomicrobiales</taxon>
        <taxon>Methylocystaceae</taxon>
        <taxon>Methylosinus</taxon>
    </lineage>
</organism>
<dbReference type="GO" id="GO:0008757">
    <property type="term" value="F:S-adenosylmethionine-dependent methyltransferase activity"/>
    <property type="evidence" value="ECO:0007669"/>
    <property type="project" value="InterPro"/>
</dbReference>
<evidence type="ECO:0000313" key="4">
    <source>
        <dbReference type="Proteomes" id="UP000245137"/>
    </source>
</evidence>
<dbReference type="Gene3D" id="3.40.50.150">
    <property type="entry name" value="Vaccinia Virus protein VP39"/>
    <property type="match status" value="1"/>
</dbReference>
<proteinExistence type="predicted"/>